<reference evidence="4" key="2">
    <citation type="submission" date="2016-11" db="EMBL/GenBank/DDBJ databases">
        <authorList>
            <person name="Jaros S."/>
            <person name="Januszkiewicz K."/>
            <person name="Wedrychowicz H."/>
        </authorList>
    </citation>
    <scope>NUCLEOTIDE SEQUENCE [LARGE SCALE GENOMIC DNA]</scope>
    <source>
        <strain evidence="4">DSM 19729</strain>
    </source>
</reference>
<evidence type="ECO:0000313" key="6">
    <source>
        <dbReference type="Proteomes" id="UP000237771"/>
    </source>
</evidence>
<keyword evidence="2" id="KW-0732">Signal</keyword>
<proteinExistence type="predicted"/>
<dbReference type="AlphaFoldDB" id="A0A1M5K9R9"/>
<dbReference type="PANTHER" id="PTHR34403">
    <property type="entry name" value="TOL-PAL SYSTEM PROTEIN TOLA"/>
    <property type="match status" value="1"/>
</dbReference>
<dbReference type="PANTHER" id="PTHR34403:SF16">
    <property type="entry name" value="GLYCINE, ALANINE AND ASPARAGINE-RICH PROTEIN-LIKE"/>
    <property type="match status" value="1"/>
</dbReference>
<feature type="signal peptide" evidence="2">
    <location>
        <begin position="1"/>
        <end position="19"/>
    </location>
</feature>
<accession>A0A1M5K9R9</accession>
<reference evidence="3 6" key="3">
    <citation type="submission" date="2018-03" db="EMBL/GenBank/DDBJ databases">
        <title>Genomic Encyclopedia of Archaeal and Bacterial Type Strains, Phase II (KMG-II): from individual species to whole genera.</title>
        <authorList>
            <person name="Goeker M."/>
        </authorList>
    </citation>
    <scope>NUCLEOTIDE SEQUENCE [LARGE SCALE GENOMIC DNA]</scope>
    <source>
        <strain evidence="3 6">DSM 17797</strain>
    </source>
</reference>
<evidence type="ECO:0000313" key="3">
    <source>
        <dbReference type="EMBL" id="PRZ26215.1"/>
    </source>
</evidence>
<evidence type="ECO:0000256" key="1">
    <source>
        <dbReference type="SAM" id="Coils"/>
    </source>
</evidence>
<dbReference type="InterPro" id="IPR050972">
    <property type="entry name" value="SDr-like"/>
</dbReference>
<reference evidence="5" key="1">
    <citation type="submission" date="2016-11" db="EMBL/GenBank/DDBJ databases">
        <authorList>
            <person name="Varghese N."/>
            <person name="Submissions S."/>
        </authorList>
    </citation>
    <scope>NUCLEOTIDE SEQUENCE [LARGE SCALE GENOMIC DNA]</scope>
    <source>
        <strain evidence="5">DSM 19729</strain>
    </source>
</reference>
<evidence type="ECO:0000313" key="4">
    <source>
        <dbReference type="EMBL" id="SHG49576.1"/>
    </source>
</evidence>
<keyword evidence="1" id="KW-0175">Coiled coil</keyword>
<dbReference type="Proteomes" id="UP000184384">
    <property type="component" value="Unassembled WGS sequence"/>
</dbReference>
<dbReference type="EMBL" id="PVUB01000002">
    <property type="protein sequence ID" value="PRZ26215.1"/>
    <property type="molecule type" value="Genomic_DNA"/>
</dbReference>
<keyword evidence="6" id="KW-1185">Reference proteome</keyword>
<dbReference type="Pfam" id="PF11751">
    <property type="entry name" value="PorP_SprF"/>
    <property type="match status" value="1"/>
</dbReference>
<dbReference type="InterPro" id="IPR019861">
    <property type="entry name" value="PorP/SprF_Bacteroidetes"/>
</dbReference>
<dbReference type="NCBIfam" id="TIGR03519">
    <property type="entry name" value="T9SS_PorP_fam"/>
    <property type="match status" value="1"/>
</dbReference>
<dbReference type="STRING" id="280093.SAMN05443373_102178"/>
<sequence length="901" mass="98074">MKKILLLLTLFYGVSPALYSQTTTSEDGVVSFALPVRNSLKFNKYIINPTFSFVREQSTFVSFYNKRQWVQFDNAPQTYLFSYAGRLSETQGIAVGLFQQNYGVFTTFGAVTNFAQNVELDQDSNLTFGLNLGFYKSGLNSGKVITNYQDPSLDNIPSNFLFAANPGINYGTAFLDFGVSLNNLFLYNLKTSQLVQDDPEKSIELHVMHTGYLDSYGFFDKSKFSALVKTELKKEKTVVSGLMMFAIPSGVWAQAGYNTLYGASAGLGLNITPKISVEYNFEKATGNLSNFGSSHEITLAYNFTSKNNYYGDEEEEGALFVPDLSPKSVKPKNTTPYVDAKTRAANAQAKLAADAKAKADALAQAKLAADAKIKADAEAKAKLAAEAKAKADALAQAKLAADAKLKADAEAQAKLAADAKAKADALAQAKLAADAKLKADAEAKAKLAAEAKAKADALAQAKLAADAKLKADAEAQAKLAADAKAKADALAQAKLAADAKLKAEAEAQAKLAADAKAKADALAQAKLAADAKLKADAEAQAKLAAEAQAKADALAQAKLDADAKLKADAEAQAKLAAEAQAKADALAQAKLKAEAEAQAKLEAETKAKLAEEPKDDNAREMKNLTQFIEESKKTQKELLERLDVTVADREKDLNDLKEENDLSDKGIFKEPKPFKSVSAQNSALLSLESEIEELNKMQNSKIATLENLYKERLKKSNKNDSTVQFYLKTIEALKLDQTKAIQKNTNLLSSLDKIKEGIEIEKKRRIKRASFENDQGRYLNDVATLKRIKESTPLSKEIFKPEDFDYGDEQSNMQIVKNVQNVDGGYYLVLAVHSDVAKRDAFLTKVVAAGERNVNFFYDVNTSKYFIYYNKFDTIEEAKQALESSGSKSYNGKMVMVRVEN</sequence>
<organism evidence="4 5">
    <name type="scientific">Flavobacterium granuli</name>
    <dbReference type="NCBI Taxonomy" id="280093"/>
    <lineage>
        <taxon>Bacteria</taxon>
        <taxon>Pseudomonadati</taxon>
        <taxon>Bacteroidota</taxon>
        <taxon>Flavobacteriia</taxon>
        <taxon>Flavobacteriales</taxon>
        <taxon>Flavobacteriaceae</taxon>
        <taxon>Flavobacterium</taxon>
    </lineage>
</organism>
<feature type="coiled-coil region" evidence="1">
    <location>
        <begin position="576"/>
        <end position="612"/>
    </location>
</feature>
<gene>
    <name evidence="3" type="ORF">BC624_102178</name>
    <name evidence="4" type="ORF">SAMN05443373_102178</name>
</gene>
<evidence type="ECO:0000256" key="2">
    <source>
        <dbReference type="SAM" id="SignalP"/>
    </source>
</evidence>
<feature type="chain" id="PRO_5012341386" evidence="2">
    <location>
        <begin position="20"/>
        <end position="901"/>
    </location>
</feature>
<protein>
    <submittedName>
        <fullName evidence="3">Type IX secretion system PorP/SprF family membrane protein</fullName>
    </submittedName>
    <submittedName>
        <fullName evidence="4">Type IX secretion system membrane protein, PorP/SprF family</fullName>
    </submittedName>
</protein>
<dbReference type="OrthoDB" id="1393025at2"/>
<name>A0A1M5K9R9_9FLAO</name>
<dbReference type="RefSeq" id="WP_072940288.1">
    <property type="nucleotide sequence ID" value="NZ_FQWO01000002.1"/>
</dbReference>
<dbReference type="Proteomes" id="UP000237771">
    <property type="component" value="Unassembled WGS sequence"/>
</dbReference>
<evidence type="ECO:0000313" key="5">
    <source>
        <dbReference type="Proteomes" id="UP000184384"/>
    </source>
</evidence>
<dbReference type="EMBL" id="FQWO01000002">
    <property type="protein sequence ID" value="SHG49576.1"/>
    <property type="molecule type" value="Genomic_DNA"/>
</dbReference>
<feature type="coiled-coil region" evidence="1">
    <location>
        <begin position="639"/>
        <end position="697"/>
    </location>
</feature>